<dbReference type="RefSeq" id="XP_024382880.1">
    <property type="nucleotide sequence ID" value="XM_024527112.2"/>
</dbReference>
<accession>A0A2K1K5K0</accession>
<dbReference type="InterPro" id="IPR046341">
    <property type="entry name" value="SET_dom_sf"/>
</dbReference>
<evidence type="ECO:0000256" key="1">
    <source>
        <dbReference type="ARBA" id="ARBA00004286"/>
    </source>
</evidence>
<dbReference type="Gramene" id="Pp3c8_250V3.1">
    <property type="protein sequence ID" value="Pp3c8_250V3.1"/>
    <property type="gene ID" value="Pp3c8_250"/>
</dbReference>
<evidence type="ECO:0000313" key="14">
    <source>
        <dbReference type="EnsemblPlants" id="Pp3c8_250V3.1"/>
    </source>
</evidence>
<dbReference type="PROSITE" id="PS50280">
    <property type="entry name" value="SET"/>
    <property type="match status" value="1"/>
</dbReference>
<keyword evidence="6" id="KW-0862">Zinc</keyword>
<feature type="domain" description="C2H2-type" evidence="8">
    <location>
        <begin position="981"/>
        <end position="1009"/>
    </location>
</feature>
<dbReference type="EMBL" id="ABEU02000008">
    <property type="protein sequence ID" value="PNR49056.1"/>
    <property type="molecule type" value="Genomic_DNA"/>
</dbReference>
<evidence type="ECO:0000256" key="6">
    <source>
        <dbReference type="PROSITE-ProRule" id="PRU00042"/>
    </source>
</evidence>
<dbReference type="PROSITE" id="PS50868">
    <property type="entry name" value="POST_SET"/>
    <property type="match status" value="1"/>
</dbReference>
<dbReference type="GO" id="GO:0005634">
    <property type="term" value="C:nucleus"/>
    <property type="evidence" value="ECO:0000318"/>
    <property type="project" value="GO_Central"/>
</dbReference>
<feature type="domain" description="NPH3" evidence="12">
    <location>
        <begin position="1"/>
        <end position="35"/>
    </location>
</feature>
<dbReference type="RefSeq" id="XP_024382882.1">
    <property type="nucleotide sequence ID" value="XM_024527114.2"/>
</dbReference>
<feature type="region of interest" description="Disordered" evidence="7">
    <location>
        <begin position="1029"/>
        <end position="1050"/>
    </location>
</feature>
<evidence type="ECO:0000259" key="12">
    <source>
        <dbReference type="PROSITE" id="PS51649"/>
    </source>
</evidence>
<evidence type="ECO:0000256" key="3">
    <source>
        <dbReference type="ARBA" id="ARBA00022603"/>
    </source>
</evidence>
<keyword evidence="6" id="KW-0479">Metal-binding</keyword>
<proteinExistence type="predicted"/>
<dbReference type="GO" id="GO:0008270">
    <property type="term" value="F:zinc ion binding"/>
    <property type="evidence" value="ECO:0007669"/>
    <property type="project" value="UniProtKB-KW"/>
</dbReference>
<evidence type="ECO:0000256" key="7">
    <source>
        <dbReference type="SAM" id="MobiDB-lite"/>
    </source>
</evidence>
<evidence type="ECO:0000259" key="9">
    <source>
        <dbReference type="PROSITE" id="PS50280"/>
    </source>
</evidence>
<reference evidence="13 15" key="2">
    <citation type="journal article" date="2018" name="Plant J.">
        <title>The Physcomitrella patens chromosome-scale assembly reveals moss genome structure and evolution.</title>
        <authorList>
            <person name="Lang D."/>
            <person name="Ullrich K.K."/>
            <person name="Murat F."/>
            <person name="Fuchs J."/>
            <person name="Jenkins J."/>
            <person name="Haas F.B."/>
            <person name="Piednoel M."/>
            <person name="Gundlach H."/>
            <person name="Van Bel M."/>
            <person name="Meyberg R."/>
            <person name="Vives C."/>
            <person name="Morata J."/>
            <person name="Symeonidi A."/>
            <person name="Hiss M."/>
            <person name="Muchero W."/>
            <person name="Kamisugi Y."/>
            <person name="Saleh O."/>
            <person name="Blanc G."/>
            <person name="Decker E.L."/>
            <person name="van Gessel N."/>
            <person name="Grimwood J."/>
            <person name="Hayes R.D."/>
            <person name="Graham S.W."/>
            <person name="Gunter L.E."/>
            <person name="McDaniel S.F."/>
            <person name="Hoernstein S.N.W."/>
            <person name="Larsson A."/>
            <person name="Li F.W."/>
            <person name="Perroud P.F."/>
            <person name="Phillips J."/>
            <person name="Ranjan P."/>
            <person name="Rokshar D.S."/>
            <person name="Rothfels C.J."/>
            <person name="Schneider L."/>
            <person name="Shu S."/>
            <person name="Stevenson D.W."/>
            <person name="Thummler F."/>
            <person name="Tillich M."/>
            <person name="Villarreal Aguilar J.C."/>
            <person name="Widiez T."/>
            <person name="Wong G.K."/>
            <person name="Wymore A."/>
            <person name="Zhang Y."/>
            <person name="Zimmer A.D."/>
            <person name="Quatrano R.S."/>
            <person name="Mayer K.F.X."/>
            <person name="Goodstein D."/>
            <person name="Casacuberta J.M."/>
            <person name="Vandepoele K."/>
            <person name="Reski R."/>
            <person name="Cuming A.C."/>
            <person name="Tuskan G.A."/>
            <person name="Maumus F."/>
            <person name="Salse J."/>
            <person name="Schmutz J."/>
            <person name="Rensing S.A."/>
        </authorList>
    </citation>
    <scope>NUCLEOTIDE SEQUENCE [LARGE SCALE GENOMIC DNA]</scope>
    <source>
        <strain evidence="14 15">cv. Gransden 2004</strain>
    </source>
</reference>
<dbReference type="SMART" id="SM00355">
    <property type="entry name" value="ZnF_C2H2"/>
    <property type="match status" value="5"/>
</dbReference>
<dbReference type="InterPro" id="IPR013087">
    <property type="entry name" value="Znf_C2H2_type"/>
</dbReference>
<dbReference type="Pfam" id="PF05033">
    <property type="entry name" value="Pre-SET"/>
    <property type="match status" value="1"/>
</dbReference>
<organism evidence="13">
    <name type="scientific">Physcomitrium patens</name>
    <name type="common">Spreading-leaved earth moss</name>
    <name type="synonym">Physcomitrella patens</name>
    <dbReference type="NCBI Taxonomy" id="3218"/>
    <lineage>
        <taxon>Eukaryota</taxon>
        <taxon>Viridiplantae</taxon>
        <taxon>Streptophyta</taxon>
        <taxon>Embryophyta</taxon>
        <taxon>Bryophyta</taxon>
        <taxon>Bryophytina</taxon>
        <taxon>Bryopsida</taxon>
        <taxon>Funariidae</taxon>
        <taxon>Funariales</taxon>
        <taxon>Funariaceae</taxon>
        <taxon>Physcomitrium</taxon>
    </lineage>
</organism>
<dbReference type="RefSeq" id="XP_024382881.1">
    <property type="nucleotide sequence ID" value="XM_024527113.2"/>
</dbReference>
<dbReference type="Pfam" id="PF00856">
    <property type="entry name" value="SET"/>
    <property type="match status" value="1"/>
</dbReference>
<dbReference type="InterPro" id="IPR007728">
    <property type="entry name" value="Pre-SET_dom"/>
</dbReference>
<dbReference type="InterPro" id="IPR027356">
    <property type="entry name" value="NPH3_dom"/>
</dbReference>
<dbReference type="SMART" id="SM00468">
    <property type="entry name" value="PreSET"/>
    <property type="match status" value="1"/>
</dbReference>
<dbReference type="STRING" id="3218.A0A2K1K5K0"/>
<comment type="subcellular location">
    <subcellularLocation>
        <location evidence="1">Chromosome</location>
    </subcellularLocation>
</comment>
<name>A0A2K1K5K0_PHYPA</name>
<evidence type="ECO:0000256" key="2">
    <source>
        <dbReference type="ARBA" id="ARBA00022454"/>
    </source>
</evidence>
<feature type="region of interest" description="Disordered" evidence="7">
    <location>
        <begin position="308"/>
        <end position="328"/>
    </location>
</feature>
<dbReference type="SMART" id="SM00317">
    <property type="entry name" value="SET"/>
    <property type="match status" value="1"/>
</dbReference>
<dbReference type="EnsemblPlants" id="Pp3c8_250V3.1">
    <property type="protein sequence ID" value="Pp3c8_250V3.1"/>
    <property type="gene ID" value="Pp3c8_250"/>
</dbReference>
<keyword evidence="15" id="KW-1185">Reference proteome</keyword>
<feature type="domain" description="SET" evidence="9">
    <location>
        <begin position="1466"/>
        <end position="1597"/>
    </location>
</feature>
<dbReference type="Gramene" id="Pp3c8_250V3.2">
    <property type="protein sequence ID" value="Pp3c8_250V3.2"/>
    <property type="gene ID" value="Pp3c8_250"/>
</dbReference>
<evidence type="ECO:0000256" key="4">
    <source>
        <dbReference type="ARBA" id="ARBA00022679"/>
    </source>
</evidence>
<dbReference type="SUPFAM" id="SSF82199">
    <property type="entry name" value="SET domain"/>
    <property type="match status" value="1"/>
</dbReference>
<feature type="domain" description="Post-SET" evidence="11">
    <location>
        <begin position="1604"/>
        <end position="1620"/>
    </location>
</feature>
<feature type="domain" description="C2H2-type" evidence="8">
    <location>
        <begin position="807"/>
        <end position="835"/>
    </location>
</feature>
<keyword evidence="2" id="KW-0158">Chromosome</keyword>
<evidence type="ECO:0000259" key="8">
    <source>
        <dbReference type="PROSITE" id="PS50157"/>
    </source>
</evidence>
<dbReference type="PANTHER" id="PTHR47325:SF1">
    <property type="entry name" value="HISTONE-LYSINE N-METHYLTRANSFERASE SUVR5"/>
    <property type="match status" value="1"/>
</dbReference>
<dbReference type="PANTHER" id="PTHR47325">
    <property type="entry name" value="HISTONE-LYSINE N-METHYLTRANSFERASE SUVR5"/>
    <property type="match status" value="1"/>
</dbReference>
<dbReference type="Gene3D" id="2.170.270.10">
    <property type="entry name" value="SET domain"/>
    <property type="match status" value="1"/>
</dbReference>
<dbReference type="InterPro" id="IPR001214">
    <property type="entry name" value="SET_dom"/>
</dbReference>
<dbReference type="RefSeq" id="XP_024382879.1">
    <property type="nucleotide sequence ID" value="XM_024527111.2"/>
</dbReference>
<evidence type="ECO:0008006" key="16">
    <source>
        <dbReference type="Google" id="ProtNLM"/>
    </source>
</evidence>
<keyword evidence="6" id="KW-0863">Zinc-finger</keyword>
<dbReference type="PROSITE" id="PS00028">
    <property type="entry name" value="ZINC_FINGER_C2H2_1"/>
    <property type="match status" value="5"/>
</dbReference>
<keyword evidence="3" id="KW-0489">Methyltransferase</keyword>
<reference evidence="14" key="3">
    <citation type="submission" date="2020-12" db="UniProtKB">
        <authorList>
            <consortium name="EnsemblPlants"/>
        </authorList>
    </citation>
    <scope>IDENTIFICATION</scope>
</reference>
<keyword evidence="5" id="KW-0949">S-adenosyl-L-methionine</keyword>
<dbReference type="InterPro" id="IPR040689">
    <property type="entry name" value="SUVR5_Znf-C2H2_3rpt"/>
</dbReference>
<gene>
    <name evidence="14" type="primary">LOC112285843</name>
    <name evidence="13" type="ORF">PHYPA_010952</name>
</gene>
<dbReference type="GO" id="GO:0006338">
    <property type="term" value="P:chromatin remodeling"/>
    <property type="evidence" value="ECO:0000318"/>
    <property type="project" value="GO_Central"/>
</dbReference>
<sequence length="1620" mass="178591">MDCEKLSRDACMNAVQNSDVLRRTVAQDIVEEGSWGDVRLWNASDQQDPEAKVGHDPDWQGWKGQHEAFNDMLKPQVTNSRMEGIGDGIPVFLSPQLTVEDLTCDGKSGDSNDAAFFSVSELDVITKDGVVPYSLLVGTESKNECNGGVSDERNSVRKSGDTTEFAELYPSGYSSDNAEDLRTQQLYVQLSREPRSCIAGVSAVPISNQSNNLEDGVACDVSTSSPPVCEAQEGQCGTGEAIAVSKVCESGVSFVVALPPTEATIEITERQRAVQSFEIVEEGSRFSNVNIEDNGNVASWLQAPQARGKALVRRGRPRPWSAESREATRKRVKIDEQYGDPSPCMELTNASLQDGIAKSESADQAHDSTILEPSSLAGMSAEPSVFDLHADNEQTPISVTMVGSDVVDRIEIPVKAEERFPRVTRCGGITLHGNQCTHNVKDGSGFCVKHTKHIDIEYSQKTYLDGSSTSNRGVMYTSHKPADMIVFRCRGKTLQGTQCTHNVKDGAAYCLKHGDQDWGPPPKRTELPGLAIPQDRPVQTLVLPAQVPNPTIDPVPIQMPRLLAAPASPKDNDDGAAVPRCIGRTRRTEEQCSFRPKSGSLFCERHARQFREKGKGDHELKFDALCTSSPSASLSASASLKRRRCQEGLYLGDMSSTGERKSLSKAKDMFIDILNAGLLRGKAVSTDGKDLIGWICEEATKDAVSGETLLGLLSEEKERLRKVLIEERKCLATMKPRHFWQTKYSPHLARTYLKMMDNGNVCAKDDEYKFQTIASGRSPSDASETFESCPSSVQMLRQGSNTARGTLACALCTEKFAEMPSLGKHWKEDHKEEANMFQKGAACCECRQNYYDRRELLMHWKSTHPTLPIGDLGMTVCVICDEKFKNFDLLWLHVEDQHFLEFSSAKFVDHVKEGMSRAGNALKCTVCWEEFDIELEVCNHKGIVHNGLSSSDVCGVSDSPIADTSSVRSTVNGSEASPGRFKCKFCGQRFKLLPDLGRHHQAEHRKSTSKVSPNMEGLQIVEAKLPPLVRRTPLPNPATTSSPPGKMLPLSELCTPRPSFEIAKQVEQQSSVSGAVGWSCHLPVVAPQSQRFNFRHLKTIAREKRKLDEKIVGGPSVPAPILPSVVPSVSVVSKKRRRRRKRMEVLQDMKLVPSKRKQGGFAKHIVQRMRAVQQSQHERHGSNEPLVDAKTVSKIPSQRVLNVTGWPTSAEMLNAARVACCKDFMYRELAKKHTNLHQSLHLQVIALCSAMGVDIQWQADAFICPNQCSPFHAAGAAAPLLDVDMAGFSEAPFKAQAGPTLLKTIDMKDFMKGKHMVIHEDLSNGQEPVPIPCVIDEDLLRPCTCANCCENGINAALEVAEPWKTFSYINKRLLDPSLGLDTESSKLGCACGEGRCDSGHCDHVLMFDNDNGEACDKSGVAIKGRFPYDAQGRIILEEGYMVYECNSSCLCREDCQNRVLQKGVRVKLEVFKSRHKGWAVRSAQPIPSGTFVCEYIGEVVNDREANQRGVRYDQDGCSYLYDIDAHLDMSISRAGAKPFVIDATKHGNVARFINHSCAPNLINYEVLVESMDCQLAHIGFFANRDISAGEELAYDYRYKLLPGKGCACHCGVSTCRGRLY</sequence>
<dbReference type="GO" id="GO:0140938">
    <property type="term" value="F:histone H3 methyltransferase activity"/>
    <property type="evidence" value="ECO:0000318"/>
    <property type="project" value="GO_Central"/>
</dbReference>
<dbReference type="Pfam" id="PF18868">
    <property type="entry name" value="zf-C2H2_3rep"/>
    <property type="match status" value="1"/>
</dbReference>
<dbReference type="GeneID" id="112285843"/>
<reference evidence="13 15" key="1">
    <citation type="journal article" date="2008" name="Science">
        <title>The Physcomitrella genome reveals evolutionary insights into the conquest of land by plants.</title>
        <authorList>
            <person name="Rensing S."/>
            <person name="Lang D."/>
            <person name="Zimmer A."/>
            <person name="Terry A."/>
            <person name="Salamov A."/>
            <person name="Shapiro H."/>
            <person name="Nishiyama T."/>
            <person name="Perroud P.-F."/>
            <person name="Lindquist E."/>
            <person name="Kamisugi Y."/>
            <person name="Tanahashi T."/>
            <person name="Sakakibara K."/>
            <person name="Fujita T."/>
            <person name="Oishi K."/>
            <person name="Shin-I T."/>
            <person name="Kuroki Y."/>
            <person name="Toyoda A."/>
            <person name="Suzuki Y."/>
            <person name="Hashimoto A."/>
            <person name="Yamaguchi K."/>
            <person name="Sugano A."/>
            <person name="Kohara Y."/>
            <person name="Fujiyama A."/>
            <person name="Anterola A."/>
            <person name="Aoki S."/>
            <person name="Ashton N."/>
            <person name="Barbazuk W.B."/>
            <person name="Barker E."/>
            <person name="Bennetzen J."/>
            <person name="Bezanilla M."/>
            <person name="Blankenship R."/>
            <person name="Cho S.H."/>
            <person name="Dutcher S."/>
            <person name="Estelle M."/>
            <person name="Fawcett J.A."/>
            <person name="Gundlach H."/>
            <person name="Hanada K."/>
            <person name="Heyl A."/>
            <person name="Hicks K.A."/>
            <person name="Hugh J."/>
            <person name="Lohr M."/>
            <person name="Mayer K."/>
            <person name="Melkozernov A."/>
            <person name="Murata T."/>
            <person name="Nelson D."/>
            <person name="Pils B."/>
            <person name="Prigge M."/>
            <person name="Reiss B."/>
            <person name="Renner T."/>
            <person name="Rombauts S."/>
            <person name="Rushton P."/>
            <person name="Sanderfoot A."/>
            <person name="Schween G."/>
            <person name="Shiu S.-H."/>
            <person name="Stueber K."/>
            <person name="Theodoulou F.L."/>
            <person name="Tu H."/>
            <person name="Van de Peer Y."/>
            <person name="Verrier P.J."/>
            <person name="Waters E."/>
            <person name="Wood A."/>
            <person name="Yang L."/>
            <person name="Cove D."/>
            <person name="Cuming A."/>
            <person name="Hasebe M."/>
            <person name="Lucas S."/>
            <person name="Mishler D.B."/>
            <person name="Reski R."/>
            <person name="Grigoriev I."/>
            <person name="Quatrano R.S."/>
            <person name="Boore J.L."/>
        </authorList>
    </citation>
    <scope>NUCLEOTIDE SEQUENCE [LARGE SCALE GENOMIC DNA]</scope>
    <source>
        <strain evidence="14 15">cv. Gransden 2004</strain>
    </source>
</reference>
<dbReference type="PROSITE" id="PS51649">
    <property type="entry name" value="NPH3"/>
    <property type="match status" value="1"/>
</dbReference>
<dbReference type="Proteomes" id="UP000006727">
    <property type="component" value="Chromosome 8"/>
</dbReference>
<evidence type="ECO:0000313" key="13">
    <source>
        <dbReference type="EMBL" id="PNR49056.1"/>
    </source>
</evidence>
<keyword evidence="4" id="KW-0808">Transferase</keyword>
<feature type="domain" description="Pre-SET" evidence="10">
    <location>
        <begin position="1387"/>
        <end position="1463"/>
    </location>
</feature>
<evidence type="ECO:0000259" key="11">
    <source>
        <dbReference type="PROSITE" id="PS50868"/>
    </source>
</evidence>
<dbReference type="GO" id="GO:0032259">
    <property type="term" value="P:methylation"/>
    <property type="evidence" value="ECO:0007669"/>
    <property type="project" value="UniProtKB-KW"/>
</dbReference>
<dbReference type="GO" id="GO:0005694">
    <property type="term" value="C:chromosome"/>
    <property type="evidence" value="ECO:0007669"/>
    <property type="project" value="UniProtKB-SubCell"/>
</dbReference>
<evidence type="ECO:0000313" key="15">
    <source>
        <dbReference type="Proteomes" id="UP000006727"/>
    </source>
</evidence>
<dbReference type="PaxDb" id="3218-PP1S325_74V6.1"/>
<dbReference type="PROSITE" id="PS50867">
    <property type="entry name" value="PRE_SET"/>
    <property type="match status" value="1"/>
</dbReference>
<dbReference type="EnsemblPlants" id="Pp3c8_250V3.2">
    <property type="protein sequence ID" value="Pp3c8_250V3.2"/>
    <property type="gene ID" value="Pp3c8_250"/>
</dbReference>
<protein>
    <recommendedName>
        <fullName evidence="16">Histone-lysine N-methyltransferase SUVR5</fullName>
    </recommendedName>
</protein>
<dbReference type="InterPro" id="IPR003616">
    <property type="entry name" value="Post-SET_dom"/>
</dbReference>
<evidence type="ECO:0000259" key="10">
    <source>
        <dbReference type="PROSITE" id="PS50867"/>
    </source>
</evidence>
<evidence type="ECO:0000256" key="5">
    <source>
        <dbReference type="ARBA" id="ARBA00022691"/>
    </source>
</evidence>
<dbReference type="PROSITE" id="PS50157">
    <property type="entry name" value="ZINC_FINGER_C2H2_2"/>
    <property type="match status" value="2"/>
</dbReference>